<dbReference type="OrthoDB" id="2455313at2"/>
<protein>
    <submittedName>
        <fullName evidence="1">Spore gernimation protein</fullName>
    </submittedName>
</protein>
<dbReference type="RefSeq" id="WP_122906137.1">
    <property type="nucleotide sequence ID" value="NZ_RHHS01000044.1"/>
</dbReference>
<dbReference type="AlphaFoldDB" id="A0A3M8AS51"/>
<reference evidence="1 2" key="1">
    <citation type="submission" date="2018-10" db="EMBL/GenBank/DDBJ databases">
        <title>Phylogenomics of Brevibacillus.</title>
        <authorList>
            <person name="Dunlap C."/>
        </authorList>
    </citation>
    <scope>NUCLEOTIDE SEQUENCE [LARGE SCALE GENOMIC DNA]</scope>
    <source>
        <strain evidence="1 2">DSM 100115</strain>
    </source>
</reference>
<comment type="caution">
    <text evidence="1">The sequence shown here is derived from an EMBL/GenBank/DDBJ whole genome shotgun (WGS) entry which is preliminary data.</text>
</comment>
<evidence type="ECO:0000313" key="1">
    <source>
        <dbReference type="EMBL" id="RNB54038.1"/>
    </source>
</evidence>
<gene>
    <name evidence="1" type="ORF">EDM57_18345</name>
</gene>
<evidence type="ECO:0000313" key="2">
    <source>
        <dbReference type="Proteomes" id="UP000268829"/>
    </source>
</evidence>
<dbReference type="EMBL" id="RHHS01000044">
    <property type="protein sequence ID" value="RNB54038.1"/>
    <property type="molecule type" value="Genomic_DNA"/>
</dbReference>
<accession>A0A3M8AS51</accession>
<proteinExistence type="predicted"/>
<keyword evidence="2" id="KW-1185">Reference proteome</keyword>
<organism evidence="1 2">
    <name type="scientific">Brevibacillus gelatini</name>
    <dbReference type="NCBI Taxonomy" id="1655277"/>
    <lineage>
        <taxon>Bacteria</taxon>
        <taxon>Bacillati</taxon>
        <taxon>Bacillota</taxon>
        <taxon>Bacilli</taxon>
        <taxon>Bacillales</taxon>
        <taxon>Paenibacillaceae</taxon>
        <taxon>Brevibacillus</taxon>
    </lineage>
</organism>
<dbReference type="Proteomes" id="UP000268829">
    <property type="component" value="Unassembled WGS sequence"/>
</dbReference>
<sequence>MIYQVINGDICVRSVSIEDLSASASLFIGDTKTVTLLSFYETPPESLILGAIPVATALTPG</sequence>
<name>A0A3M8AS51_9BACL</name>